<evidence type="ECO:0000313" key="3">
    <source>
        <dbReference type="Proteomes" id="UP000052943"/>
    </source>
</evidence>
<evidence type="ECO:0000313" key="2">
    <source>
        <dbReference type="EMBL" id="KUF91266.1"/>
    </source>
</evidence>
<sequence length="394" mass="43845">MRRGKERWTHADDKRLGRALLAVFASHGDVVLSDNCALWKRVQQRYQGLVTAEQAIVPDITAAPRSARSLHTRWSRGIRPDMVLFTSLVDKMQKTGKRLPKAIKQAEKLFFREERSETNAAAVRQFVQGRQRPPTPTGDSETDSARPKLKFESFHFRHCYDILRSNPQFIQALLEQVRDHEEGGPRKRRRTEGANGPDEEEYSSSTSSDDSDTADSHEDEQREMMLQAPPANGFQTAKVGAISSSQIANGVKRSVPEARTLVRPPNVAQRGSDSVVITFDDTSDDLDVPRVECDREMANEYVRLRTQTLLEDRRLKLLAELRGVIATISQLAQQLAWNGVASAALAARTGAACPALNEDVLRDIAFFRGEKQRLKQAIAALDGGSIVTNGSDGN</sequence>
<evidence type="ECO:0000256" key="1">
    <source>
        <dbReference type="SAM" id="MobiDB-lite"/>
    </source>
</evidence>
<protein>
    <submittedName>
        <fullName evidence="2">Uncharacterized protein</fullName>
    </submittedName>
</protein>
<gene>
    <name evidence="2" type="ORF">AM587_10017428</name>
</gene>
<feature type="region of interest" description="Disordered" evidence="1">
    <location>
        <begin position="124"/>
        <end position="146"/>
    </location>
</feature>
<organism evidence="2 3">
    <name type="scientific">Phytophthora nicotianae</name>
    <name type="common">Potato buckeye rot agent</name>
    <name type="synonym">Phytophthora parasitica</name>
    <dbReference type="NCBI Taxonomy" id="4792"/>
    <lineage>
        <taxon>Eukaryota</taxon>
        <taxon>Sar</taxon>
        <taxon>Stramenopiles</taxon>
        <taxon>Oomycota</taxon>
        <taxon>Peronosporomycetes</taxon>
        <taxon>Peronosporales</taxon>
        <taxon>Peronosporaceae</taxon>
        <taxon>Phytophthora</taxon>
    </lineage>
</organism>
<dbReference type="AlphaFoldDB" id="A0A0W8D5N6"/>
<comment type="caution">
    <text evidence="2">The sequence shown here is derived from an EMBL/GenBank/DDBJ whole genome shotgun (WGS) entry which is preliminary data.</text>
</comment>
<dbReference type="OrthoDB" id="104984at2759"/>
<feature type="region of interest" description="Disordered" evidence="1">
    <location>
        <begin position="177"/>
        <end position="221"/>
    </location>
</feature>
<accession>A0A0W8D5N6</accession>
<dbReference type="Proteomes" id="UP000052943">
    <property type="component" value="Unassembled WGS sequence"/>
</dbReference>
<dbReference type="EMBL" id="LNFO01001464">
    <property type="protein sequence ID" value="KUF91266.1"/>
    <property type="molecule type" value="Genomic_DNA"/>
</dbReference>
<name>A0A0W8D5N6_PHYNI</name>
<reference evidence="2 3" key="1">
    <citation type="submission" date="2015-11" db="EMBL/GenBank/DDBJ databases">
        <title>Genomes and virulence difference between two physiological races of Phytophthora nicotianae.</title>
        <authorList>
            <person name="Liu H."/>
            <person name="Ma X."/>
            <person name="Yu H."/>
            <person name="Fang D."/>
            <person name="Li Y."/>
            <person name="Wang X."/>
            <person name="Wang W."/>
            <person name="Dong Y."/>
            <person name="Xiao B."/>
        </authorList>
    </citation>
    <scope>NUCLEOTIDE SEQUENCE [LARGE SCALE GENOMIC DNA]</scope>
    <source>
        <strain evidence="3">race 0</strain>
    </source>
</reference>
<proteinExistence type="predicted"/>